<organism evidence="1">
    <name type="scientific">Anguilla anguilla</name>
    <name type="common">European freshwater eel</name>
    <name type="synonym">Muraena anguilla</name>
    <dbReference type="NCBI Taxonomy" id="7936"/>
    <lineage>
        <taxon>Eukaryota</taxon>
        <taxon>Metazoa</taxon>
        <taxon>Chordata</taxon>
        <taxon>Craniata</taxon>
        <taxon>Vertebrata</taxon>
        <taxon>Euteleostomi</taxon>
        <taxon>Actinopterygii</taxon>
        <taxon>Neopterygii</taxon>
        <taxon>Teleostei</taxon>
        <taxon>Anguilliformes</taxon>
        <taxon>Anguillidae</taxon>
        <taxon>Anguilla</taxon>
    </lineage>
</organism>
<name>A0A0E9QYS7_ANGAN</name>
<dbReference type="AlphaFoldDB" id="A0A0E9QYS7"/>
<proteinExistence type="predicted"/>
<sequence length="36" mass="4105">MVTLYWTVMKRTATFEVTSNISPRRNTIATQDTISA</sequence>
<reference evidence="1" key="1">
    <citation type="submission" date="2014-11" db="EMBL/GenBank/DDBJ databases">
        <authorList>
            <person name="Amaro Gonzalez C."/>
        </authorList>
    </citation>
    <scope>NUCLEOTIDE SEQUENCE</scope>
</reference>
<reference evidence="1" key="2">
    <citation type="journal article" date="2015" name="Fish Shellfish Immunol.">
        <title>Early steps in the European eel (Anguilla anguilla)-Vibrio vulnificus interaction in the gills: Role of the RtxA13 toxin.</title>
        <authorList>
            <person name="Callol A."/>
            <person name="Pajuelo D."/>
            <person name="Ebbesson L."/>
            <person name="Teles M."/>
            <person name="MacKenzie S."/>
            <person name="Amaro C."/>
        </authorList>
    </citation>
    <scope>NUCLEOTIDE SEQUENCE</scope>
</reference>
<evidence type="ECO:0000313" key="1">
    <source>
        <dbReference type="EMBL" id="JAH21390.1"/>
    </source>
</evidence>
<protein>
    <submittedName>
        <fullName evidence="1">Uncharacterized protein</fullName>
    </submittedName>
</protein>
<dbReference type="EMBL" id="GBXM01087187">
    <property type="protein sequence ID" value="JAH21390.1"/>
    <property type="molecule type" value="Transcribed_RNA"/>
</dbReference>
<accession>A0A0E9QYS7</accession>